<dbReference type="Proteomes" id="UP000270036">
    <property type="component" value="Chromosome"/>
</dbReference>
<gene>
    <name evidence="1" type="ORF">NCTC13489_02455</name>
</gene>
<protein>
    <submittedName>
        <fullName evidence="1">Uncharacterized protein</fullName>
    </submittedName>
</protein>
<organism evidence="1 2">
    <name type="scientific">Kaistella antarctica</name>
    <dbReference type="NCBI Taxonomy" id="266748"/>
    <lineage>
        <taxon>Bacteria</taxon>
        <taxon>Pseudomonadati</taxon>
        <taxon>Bacteroidota</taxon>
        <taxon>Flavobacteriia</taxon>
        <taxon>Flavobacteriales</taxon>
        <taxon>Weeksellaceae</taxon>
        <taxon>Chryseobacterium group</taxon>
        <taxon>Kaistella</taxon>
    </lineage>
</organism>
<dbReference type="STRING" id="266748.HY04_07235"/>
<name>A0A3S4VGC4_9FLAO</name>
<dbReference type="KEGG" id="cant:NCTC13489_02455"/>
<reference evidence="1 2" key="1">
    <citation type="submission" date="2018-12" db="EMBL/GenBank/DDBJ databases">
        <authorList>
            <consortium name="Pathogen Informatics"/>
        </authorList>
    </citation>
    <scope>NUCLEOTIDE SEQUENCE [LARGE SCALE GENOMIC DNA]</scope>
    <source>
        <strain evidence="1 2">NCTC13489</strain>
    </source>
</reference>
<accession>A0A3S4VGC4</accession>
<dbReference type="EMBL" id="LR134441">
    <property type="protein sequence ID" value="VEI00966.1"/>
    <property type="molecule type" value="Genomic_DNA"/>
</dbReference>
<evidence type="ECO:0000313" key="1">
    <source>
        <dbReference type="EMBL" id="VEI00966.1"/>
    </source>
</evidence>
<proteinExistence type="predicted"/>
<sequence length="205" mass="23160">MGNAHKILSSAINVLEEEIAAGILAAKKLEHQFINVEEVRDNQDQLMARIRRDTHEAVDIFLDAFAALTQQLNSVIDKRKTTSEETIVKKRASTNTNSSQTIVLENDKILKPGESAVFQIILSDDEKNTKIALIKSDFTSNDNYKISQRNISIKPSTLFLKLKEQAEITIEVKTLRTTVPGFYRAILSDKYNPKIIIILSFQIEN</sequence>
<evidence type="ECO:0000313" key="2">
    <source>
        <dbReference type="Proteomes" id="UP000270036"/>
    </source>
</evidence>
<dbReference type="AlphaFoldDB" id="A0A3S4VGC4"/>
<dbReference type="OrthoDB" id="1496298at2"/>